<dbReference type="RefSeq" id="WP_388623510.1">
    <property type="nucleotide sequence ID" value="NZ_JBIAUT010000001.1"/>
</dbReference>
<accession>A0ABW6TR48</accession>
<keyword evidence="2" id="KW-1133">Transmembrane helix</keyword>
<feature type="region of interest" description="Disordered" evidence="1">
    <location>
        <begin position="168"/>
        <end position="234"/>
    </location>
</feature>
<evidence type="ECO:0000313" key="3">
    <source>
        <dbReference type="EMBL" id="MFF4215095.1"/>
    </source>
</evidence>
<dbReference type="EMBL" id="JBIAUT010000001">
    <property type="protein sequence ID" value="MFF4215095.1"/>
    <property type="molecule type" value="Genomic_DNA"/>
</dbReference>
<comment type="caution">
    <text evidence="3">The sequence shown here is derived from an EMBL/GenBank/DDBJ whole genome shotgun (WGS) entry which is preliminary data.</text>
</comment>
<keyword evidence="2" id="KW-0812">Transmembrane</keyword>
<evidence type="ECO:0000313" key="4">
    <source>
        <dbReference type="Proteomes" id="UP001602123"/>
    </source>
</evidence>
<evidence type="ECO:0000256" key="1">
    <source>
        <dbReference type="SAM" id="MobiDB-lite"/>
    </source>
</evidence>
<evidence type="ECO:0000256" key="2">
    <source>
        <dbReference type="SAM" id="Phobius"/>
    </source>
</evidence>
<organism evidence="3 4">
    <name type="scientific">Streptomyces nondiastaticus</name>
    <dbReference type="NCBI Taxonomy" id="3154512"/>
    <lineage>
        <taxon>Bacteria</taxon>
        <taxon>Bacillati</taxon>
        <taxon>Actinomycetota</taxon>
        <taxon>Actinomycetes</taxon>
        <taxon>Kitasatosporales</taxon>
        <taxon>Streptomycetaceae</taxon>
        <taxon>Streptomyces</taxon>
    </lineage>
</organism>
<reference evidence="3 4" key="1">
    <citation type="submission" date="2024-10" db="EMBL/GenBank/DDBJ databases">
        <title>The Natural Products Discovery Center: Release of the First 8490 Sequenced Strains for Exploring Actinobacteria Biosynthetic Diversity.</title>
        <authorList>
            <person name="Kalkreuter E."/>
            <person name="Kautsar S.A."/>
            <person name="Yang D."/>
            <person name="Bader C.D."/>
            <person name="Teijaro C.N."/>
            <person name="Fluegel L."/>
            <person name="Davis C.M."/>
            <person name="Simpson J.R."/>
            <person name="Lauterbach L."/>
            <person name="Steele A.D."/>
            <person name="Gui C."/>
            <person name="Meng S."/>
            <person name="Li G."/>
            <person name="Viehrig K."/>
            <person name="Ye F."/>
            <person name="Su P."/>
            <person name="Kiefer A.F."/>
            <person name="Nichols A."/>
            <person name="Cepeda A.J."/>
            <person name="Yan W."/>
            <person name="Fan B."/>
            <person name="Jiang Y."/>
            <person name="Adhikari A."/>
            <person name="Zheng C.-J."/>
            <person name="Schuster L."/>
            <person name="Cowan T.M."/>
            <person name="Smanski M.J."/>
            <person name="Chevrette M.G."/>
            <person name="De Carvalho L.P.S."/>
            <person name="Shen B."/>
        </authorList>
    </citation>
    <scope>NUCLEOTIDE SEQUENCE [LARGE SCALE GENOMIC DNA]</scope>
    <source>
        <strain evidence="3 4">NPDC001650</strain>
    </source>
</reference>
<feature type="compositionally biased region" description="Basic and acidic residues" evidence="1">
    <location>
        <begin position="46"/>
        <end position="68"/>
    </location>
</feature>
<dbReference type="Proteomes" id="UP001602123">
    <property type="component" value="Unassembled WGS sequence"/>
</dbReference>
<keyword evidence="2" id="KW-0472">Membrane</keyword>
<keyword evidence="4" id="KW-1185">Reference proteome</keyword>
<name>A0ABW6TR48_9ACTN</name>
<gene>
    <name evidence="3" type="ORF">ACFYZM_02270</name>
</gene>
<feature type="transmembrane region" description="Helical" evidence="2">
    <location>
        <begin position="243"/>
        <end position="264"/>
    </location>
</feature>
<feature type="region of interest" description="Disordered" evidence="1">
    <location>
        <begin position="46"/>
        <end position="71"/>
    </location>
</feature>
<proteinExistence type="predicted"/>
<protein>
    <submittedName>
        <fullName evidence="3">Uncharacterized protein</fullName>
    </submittedName>
</protein>
<sequence length="266" mass="29076">MVQNLVAVFSLLIGLAGLTLSYATHRQKVREEEQESALRSEELRKFQRDREQEQQLHEQEKNAQRQQERQQASMISAHIALPPSPLHDSWVVPKVVIQNGSNQPVTDVRVSFRGKAIGEWPLLGTGEGTFSLPPTQIPDPHSDQLRDIAVEFTDVAGTRWRRAGYGVLQRARQDTSSPETSGAWETPEPPVIEPAARPAGPPSRPLPGDGSGVGGGTQPDFPAPPPAGGAAQRPAQRRRAVGFLRQATVLVSVILIAGSLWWLLHS</sequence>